<protein>
    <submittedName>
        <fullName evidence="2">Uncharacterized protein</fullName>
    </submittedName>
</protein>
<keyword evidence="3" id="KW-1185">Reference proteome</keyword>
<dbReference type="AlphaFoldDB" id="A0A392T9N9"/>
<sequence>MKRICRENPSPSELAKGSTELIGEGRQTNRCGPHRFKGRDGRSCHRTRRRVGGARRRVWRWIV</sequence>
<dbReference type="EMBL" id="LXQA010524274">
    <property type="protein sequence ID" value="MCI57157.1"/>
    <property type="molecule type" value="Genomic_DNA"/>
</dbReference>
<evidence type="ECO:0000256" key="1">
    <source>
        <dbReference type="SAM" id="MobiDB-lite"/>
    </source>
</evidence>
<comment type="caution">
    <text evidence="2">The sequence shown here is derived from an EMBL/GenBank/DDBJ whole genome shotgun (WGS) entry which is preliminary data.</text>
</comment>
<accession>A0A392T9N9</accession>
<name>A0A392T9N9_9FABA</name>
<evidence type="ECO:0000313" key="2">
    <source>
        <dbReference type="EMBL" id="MCI57157.1"/>
    </source>
</evidence>
<reference evidence="2 3" key="1">
    <citation type="journal article" date="2018" name="Front. Plant Sci.">
        <title>Red Clover (Trifolium pratense) and Zigzag Clover (T. medium) - A Picture of Genomic Similarities and Differences.</title>
        <authorList>
            <person name="Dluhosova J."/>
            <person name="Istvanek J."/>
            <person name="Nedelnik J."/>
            <person name="Repkova J."/>
        </authorList>
    </citation>
    <scope>NUCLEOTIDE SEQUENCE [LARGE SCALE GENOMIC DNA]</scope>
    <source>
        <strain evidence="3">cv. 10/8</strain>
        <tissue evidence="2">Leaf</tissue>
    </source>
</reference>
<proteinExistence type="predicted"/>
<organism evidence="2 3">
    <name type="scientific">Trifolium medium</name>
    <dbReference type="NCBI Taxonomy" id="97028"/>
    <lineage>
        <taxon>Eukaryota</taxon>
        <taxon>Viridiplantae</taxon>
        <taxon>Streptophyta</taxon>
        <taxon>Embryophyta</taxon>
        <taxon>Tracheophyta</taxon>
        <taxon>Spermatophyta</taxon>
        <taxon>Magnoliopsida</taxon>
        <taxon>eudicotyledons</taxon>
        <taxon>Gunneridae</taxon>
        <taxon>Pentapetalae</taxon>
        <taxon>rosids</taxon>
        <taxon>fabids</taxon>
        <taxon>Fabales</taxon>
        <taxon>Fabaceae</taxon>
        <taxon>Papilionoideae</taxon>
        <taxon>50 kb inversion clade</taxon>
        <taxon>NPAAA clade</taxon>
        <taxon>Hologalegina</taxon>
        <taxon>IRL clade</taxon>
        <taxon>Trifolieae</taxon>
        <taxon>Trifolium</taxon>
    </lineage>
</organism>
<feature type="region of interest" description="Disordered" evidence="1">
    <location>
        <begin position="24"/>
        <end position="48"/>
    </location>
</feature>
<dbReference type="Proteomes" id="UP000265520">
    <property type="component" value="Unassembled WGS sequence"/>
</dbReference>
<evidence type="ECO:0000313" key="3">
    <source>
        <dbReference type="Proteomes" id="UP000265520"/>
    </source>
</evidence>